<keyword evidence="20" id="KW-1185">Reference proteome</keyword>
<reference evidence="19 20" key="1">
    <citation type="submission" date="2016-10" db="EMBL/GenBank/DDBJ databases">
        <authorList>
            <person name="de Groot N.N."/>
        </authorList>
    </citation>
    <scope>NUCLEOTIDE SEQUENCE [LARGE SCALE GENOMIC DNA]</scope>
    <source>
        <strain evidence="19 20">DSM 22012</strain>
    </source>
</reference>
<sequence>MSSDIVYLDGAFIAAQDAKVSVFDRGFLFGDSVYEVIPFYRGVAFGLEPHLKRLEHSLAALRIPLSTDLPVVLNELVARNGGGNLSVYLQVTRGDAGRRTPVYDASMQPTVFACCNPIRDIYADGPDGVSGIAVIVTADLRWHRCDIKANGLLPNILVLQQAREAGAAEALMIRDGVMTEGGSSNLFIVKSGVLYTPKLGSEILGGTTRGLVLELAREAGIPYQETDLSYENLLEADEVWISSSTRAVVPVLSVDGKTVGDGEKGPLWRRMFELFSQFHHRLMTGEE</sequence>
<evidence type="ECO:0000313" key="20">
    <source>
        <dbReference type="Proteomes" id="UP000236745"/>
    </source>
</evidence>
<evidence type="ECO:0000256" key="12">
    <source>
        <dbReference type="ARBA" id="ARBA00048212"/>
    </source>
</evidence>
<dbReference type="EC" id="4.1.3.38" evidence="11"/>
<dbReference type="Pfam" id="PF01063">
    <property type="entry name" value="Aminotran_4"/>
    <property type="match status" value="1"/>
</dbReference>
<evidence type="ECO:0000256" key="17">
    <source>
        <dbReference type="ARBA" id="ARBA00069174"/>
    </source>
</evidence>
<evidence type="ECO:0000256" key="4">
    <source>
        <dbReference type="ARBA" id="ARBA00004931"/>
    </source>
</evidence>
<dbReference type="GO" id="GO:0046656">
    <property type="term" value="P:folic acid biosynthetic process"/>
    <property type="evidence" value="ECO:0007669"/>
    <property type="project" value="UniProtKB-KW"/>
</dbReference>
<evidence type="ECO:0000256" key="7">
    <source>
        <dbReference type="ARBA" id="ARBA00013053"/>
    </source>
</evidence>
<dbReference type="InterPro" id="IPR043132">
    <property type="entry name" value="BCAT-like_C"/>
</dbReference>
<protein>
    <recommendedName>
        <fullName evidence="17">Aminodeoxychorismate lyase</fullName>
        <ecNumber evidence="7">2.6.1.42</ecNumber>
        <ecNumber evidence="11">4.1.3.38</ecNumber>
    </recommendedName>
    <alternativeName>
        <fullName evidence="18">4-amino-4-deoxychorismate lyase</fullName>
    </alternativeName>
</protein>
<evidence type="ECO:0000256" key="10">
    <source>
        <dbReference type="ARBA" id="ARBA00035633"/>
    </source>
</evidence>
<evidence type="ECO:0000256" key="3">
    <source>
        <dbReference type="ARBA" id="ARBA00004824"/>
    </source>
</evidence>
<dbReference type="CDD" id="cd01558">
    <property type="entry name" value="D-AAT_like"/>
    <property type="match status" value="1"/>
</dbReference>
<comment type="pathway">
    <text evidence="3">Amino-acid biosynthesis; L-isoleucine biosynthesis; L-isoleucine from 2-oxobutanoate: step 4/4.</text>
</comment>
<dbReference type="InterPro" id="IPR050571">
    <property type="entry name" value="Class-IV_PLP-Dep_Aminotrnsfr"/>
</dbReference>
<dbReference type="Gene3D" id="3.20.10.10">
    <property type="entry name" value="D-amino Acid Aminotransferase, subunit A, domain 2"/>
    <property type="match status" value="1"/>
</dbReference>
<comment type="catalytic activity">
    <reaction evidence="15">
        <text>4-amino-4-deoxychorismate = 4-aminobenzoate + pyruvate + H(+)</text>
        <dbReference type="Rhea" id="RHEA:16201"/>
        <dbReference type="ChEBI" id="CHEBI:15361"/>
        <dbReference type="ChEBI" id="CHEBI:15378"/>
        <dbReference type="ChEBI" id="CHEBI:17836"/>
        <dbReference type="ChEBI" id="CHEBI:58406"/>
        <dbReference type="EC" id="4.1.3.38"/>
    </reaction>
</comment>
<dbReference type="GO" id="GO:0008696">
    <property type="term" value="F:4-amino-4-deoxychorismate lyase activity"/>
    <property type="evidence" value="ECO:0007669"/>
    <property type="project" value="UniProtKB-EC"/>
</dbReference>
<comment type="catalytic activity">
    <reaction evidence="12">
        <text>L-valine + 2-oxoglutarate = 3-methyl-2-oxobutanoate + L-glutamate</text>
        <dbReference type="Rhea" id="RHEA:24813"/>
        <dbReference type="ChEBI" id="CHEBI:11851"/>
        <dbReference type="ChEBI" id="CHEBI:16810"/>
        <dbReference type="ChEBI" id="CHEBI:29985"/>
        <dbReference type="ChEBI" id="CHEBI:57762"/>
        <dbReference type="EC" id="2.6.1.42"/>
    </reaction>
</comment>
<dbReference type="FunFam" id="3.20.10.10:FF:000002">
    <property type="entry name" value="D-alanine aminotransferase"/>
    <property type="match status" value="1"/>
</dbReference>
<dbReference type="GO" id="GO:0005829">
    <property type="term" value="C:cytosol"/>
    <property type="evidence" value="ECO:0007669"/>
    <property type="project" value="TreeGrafter"/>
</dbReference>
<comment type="catalytic activity">
    <reaction evidence="14">
        <text>L-leucine + 2-oxoglutarate = 4-methyl-2-oxopentanoate + L-glutamate</text>
        <dbReference type="Rhea" id="RHEA:18321"/>
        <dbReference type="ChEBI" id="CHEBI:16810"/>
        <dbReference type="ChEBI" id="CHEBI:17865"/>
        <dbReference type="ChEBI" id="CHEBI:29985"/>
        <dbReference type="ChEBI" id="CHEBI:57427"/>
        <dbReference type="EC" id="2.6.1.42"/>
    </reaction>
</comment>
<organism evidence="19 20">
    <name type="scientific">Marinobacterium lutimaris</name>
    <dbReference type="NCBI Taxonomy" id="568106"/>
    <lineage>
        <taxon>Bacteria</taxon>
        <taxon>Pseudomonadati</taxon>
        <taxon>Pseudomonadota</taxon>
        <taxon>Gammaproteobacteria</taxon>
        <taxon>Oceanospirillales</taxon>
        <taxon>Oceanospirillaceae</taxon>
        <taxon>Marinobacterium</taxon>
    </lineage>
</organism>
<dbReference type="InterPro" id="IPR043131">
    <property type="entry name" value="BCAT-like_N"/>
</dbReference>
<dbReference type="OrthoDB" id="21319at2"/>
<evidence type="ECO:0000256" key="2">
    <source>
        <dbReference type="ARBA" id="ARBA00003109"/>
    </source>
</evidence>
<dbReference type="Proteomes" id="UP000236745">
    <property type="component" value="Unassembled WGS sequence"/>
</dbReference>
<evidence type="ECO:0000256" key="1">
    <source>
        <dbReference type="ARBA" id="ARBA00001933"/>
    </source>
</evidence>
<comment type="similarity">
    <text evidence="6">Belongs to the class-IV pyridoxal-phosphate-dependent aminotransferase family.</text>
</comment>
<evidence type="ECO:0000256" key="18">
    <source>
        <dbReference type="ARBA" id="ARBA00080135"/>
    </source>
</evidence>
<dbReference type="PANTHER" id="PTHR42743:SF11">
    <property type="entry name" value="AMINODEOXYCHORISMATE LYASE"/>
    <property type="match status" value="1"/>
</dbReference>
<evidence type="ECO:0000256" key="16">
    <source>
        <dbReference type="ARBA" id="ARBA00054027"/>
    </source>
</evidence>
<comment type="cofactor">
    <cofactor evidence="1">
        <name>pyridoxal 5'-phosphate</name>
        <dbReference type="ChEBI" id="CHEBI:597326"/>
    </cofactor>
</comment>
<comment type="pathway">
    <text evidence="10">Cofactor biosynthesis; tetrahydrofolate biosynthesis; 4-aminobenzoate from chorismate: step 2/2.</text>
</comment>
<dbReference type="EC" id="2.6.1.42" evidence="7"/>
<dbReference type="InterPro" id="IPR001544">
    <property type="entry name" value="Aminotrans_IV"/>
</dbReference>
<evidence type="ECO:0000256" key="9">
    <source>
        <dbReference type="ARBA" id="ARBA00022909"/>
    </source>
</evidence>
<proteinExistence type="inferred from homology"/>
<keyword evidence="8" id="KW-0663">Pyridoxal phosphate</keyword>
<evidence type="ECO:0000256" key="14">
    <source>
        <dbReference type="ARBA" id="ARBA00049229"/>
    </source>
</evidence>
<comment type="function">
    <text evidence="2">Acts on leucine, isoleucine and valine.</text>
</comment>
<evidence type="ECO:0000256" key="8">
    <source>
        <dbReference type="ARBA" id="ARBA00022898"/>
    </source>
</evidence>
<evidence type="ECO:0000256" key="6">
    <source>
        <dbReference type="ARBA" id="ARBA00009320"/>
    </source>
</evidence>
<dbReference type="RefSeq" id="WP_104004552.1">
    <property type="nucleotide sequence ID" value="NZ_FNVQ01000004.1"/>
</dbReference>
<keyword evidence="9" id="KW-0289">Folate biosynthesis</keyword>
<evidence type="ECO:0000256" key="11">
    <source>
        <dbReference type="ARBA" id="ARBA00035676"/>
    </source>
</evidence>
<evidence type="ECO:0000256" key="15">
    <source>
        <dbReference type="ARBA" id="ARBA00049529"/>
    </source>
</evidence>
<accession>A0A1H6CUA0</accession>
<dbReference type="GO" id="GO:0004084">
    <property type="term" value="F:branched-chain-amino-acid transaminase activity"/>
    <property type="evidence" value="ECO:0007669"/>
    <property type="project" value="UniProtKB-EC"/>
</dbReference>
<dbReference type="AlphaFoldDB" id="A0A1H6CUA0"/>
<evidence type="ECO:0000313" key="19">
    <source>
        <dbReference type="EMBL" id="SEG76544.1"/>
    </source>
</evidence>
<dbReference type="SUPFAM" id="SSF56752">
    <property type="entry name" value="D-aminoacid aminotransferase-like PLP-dependent enzymes"/>
    <property type="match status" value="1"/>
</dbReference>
<name>A0A1H6CUA0_9GAMM</name>
<dbReference type="Gene3D" id="3.30.470.10">
    <property type="match status" value="1"/>
</dbReference>
<dbReference type="PANTHER" id="PTHR42743">
    <property type="entry name" value="AMINO-ACID AMINOTRANSFERASE"/>
    <property type="match status" value="1"/>
</dbReference>
<evidence type="ECO:0000256" key="5">
    <source>
        <dbReference type="ARBA" id="ARBA00005072"/>
    </source>
</evidence>
<comment type="function">
    <text evidence="16">Involved in the biosynthesis of p-aminobenzoate (PABA), a precursor of tetrahydrofolate. Converts 4-amino-4-deoxychorismate into 4-aminobenzoate (PABA) and pyruvate.</text>
</comment>
<dbReference type="GO" id="GO:0008652">
    <property type="term" value="P:amino acid biosynthetic process"/>
    <property type="evidence" value="ECO:0007669"/>
    <property type="project" value="UniProtKB-ARBA"/>
</dbReference>
<gene>
    <name evidence="19" type="ORF">SAMN05444390_104162</name>
</gene>
<evidence type="ECO:0000256" key="13">
    <source>
        <dbReference type="ARBA" id="ARBA00048798"/>
    </source>
</evidence>
<dbReference type="InterPro" id="IPR036038">
    <property type="entry name" value="Aminotransferase-like"/>
</dbReference>
<comment type="pathway">
    <text evidence="5">Amino-acid biosynthesis; L-leucine biosynthesis; L-leucine from 3-methyl-2-oxobutanoate: step 4/4.</text>
</comment>
<comment type="catalytic activity">
    <reaction evidence="13">
        <text>L-isoleucine + 2-oxoglutarate = (S)-3-methyl-2-oxopentanoate + L-glutamate</text>
        <dbReference type="Rhea" id="RHEA:24801"/>
        <dbReference type="ChEBI" id="CHEBI:16810"/>
        <dbReference type="ChEBI" id="CHEBI:29985"/>
        <dbReference type="ChEBI" id="CHEBI:35146"/>
        <dbReference type="ChEBI" id="CHEBI:58045"/>
        <dbReference type="EC" id="2.6.1.42"/>
    </reaction>
</comment>
<comment type="pathway">
    <text evidence="4">Amino-acid biosynthesis; L-valine biosynthesis; L-valine from pyruvate: step 4/4.</text>
</comment>
<dbReference type="EMBL" id="FNVQ01000004">
    <property type="protein sequence ID" value="SEG76544.1"/>
    <property type="molecule type" value="Genomic_DNA"/>
</dbReference>